<reference evidence="4" key="2">
    <citation type="journal article" date="2021" name="Microbiome">
        <title>Successional dynamics and alternative stable states in a saline activated sludge microbial community over 9 years.</title>
        <authorList>
            <person name="Wang Y."/>
            <person name="Ye J."/>
            <person name="Ju F."/>
            <person name="Liu L."/>
            <person name="Boyd J.A."/>
            <person name="Deng Y."/>
            <person name="Parks D.H."/>
            <person name="Jiang X."/>
            <person name="Yin X."/>
            <person name="Woodcroft B.J."/>
            <person name="Tyson G.W."/>
            <person name="Hugenholtz P."/>
            <person name="Polz M.F."/>
            <person name="Zhang T."/>
        </authorList>
    </citation>
    <scope>NUCLEOTIDE SEQUENCE</scope>
    <source>
        <strain evidence="4">HKST-UBA03</strain>
    </source>
</reference>
<feature type="transmembrane region" description="Helical" evidence="3">
    <location>
        <begin position="16"/>
        <end position="37"/>
    </location>
</feature>
<dbReference type="EMBL" id="JAGQKZ010000028">
    <property type="protein sequence ID" value="MCA9392214.1"/>
    <property type="molecule type" value="Genomic_DNA"/>
</dbReference>
<dbReference type="PANTHER" id="PTHR24412:SF441">
    <property type="entry name" value="KELCH-LIKE PROTEIN 28"/>
    <property type="match status" value="1"/>
</dbReference>
<evidence type="ECO:0000313" key="4">
    <source>
        <dbReference type="EMBL" id="MCA9392214.1"/>
    </source>
</evidence>
<keyword evidence="1" id="KW-0880">Kelch repeat</keyword>
<evidence type="ECO:0000256" key="1">
    <source>
        <dbReference type="ARBA" id="ARBA00022441"/>
    </source>
</evidence>
<protein>
    <recommendedName>
        <fullName evidence="6">Fibronectin type-III domain-containing protein</fullName>
    </recommendedName>
</protein>
<evidence type="ECO:0008006" key="6">
    <source>
        <dbReference type="Google" id="ProtNLM"/>
    </source>
</evidence>
<dbReference type="SUPFAM" id="SSF117281">
    <property type="entry name" value="Kelch motif"/>
    <property type="match status" value="3"/>
</dbReference>
<dbReference type="Gene3D" id="2.120.10.80">
    <property type="entry name" value="Kelch-type beta propeller"/>
    <property type="match status" value="4"/>
</dbReference>
<keyword evidence="3" id="KW-1133">Transmembrane helix</keyword>
<organism evidence="4 5">
    <name type="scientific">candidate division WWE3 bacterium</name>
    <dbReference type="NCBI Taxonomy" id="2053526"/>
    <lineage>
        <taxon>Bacteria</taxon>
        <taxon>Katanobacteria</taxon>
    </lineage>
</organism>
<dbReference type="InterPro" id="IPR015915">
    <property type="entry name" value="Kelch-typ_b-propeller"/>
</dbReference>
<proteinExistence type="predicted"/>
<reference evidence="4" key="1">
    <citation type="submission" date="2020-04" db="EMBL/GenBank/DDBJ databases">
        <authorList>
            <person name="Zhang T."/>
        </authorList>
    </citation>
    <scope>NUCLEOTIDE SEQUENCE</scope>
    <source>
        <strain evidence="4">HKST-UBA03</strain>
    </source>
</reference>
<keyword evidence="3" id="KW-0812">Transmembrane</keyword>
<dbReference type="AlphaFoldDB" id="A0A955RR65"/>
<dbReference type="PANTHER" id="PTHR24412">
    <property type="entry name" value="KELCH PROTEIN"/>
    <property type="match status" value="1"/>
</dbReference>
<gene>
    <name evidence="4" type="ORF">KC614_03365</name>
</gene>
<sequence>MDKILKRSRAQRFKQAIAGSLLLFVVSVVGVAVYVVFTPSSSHLKQVGYVLGTTTSQDEWQAGEYYPGTIDTTSTPGDISINPGAGLTWDGDTPGFFTEEDGYGLFTYDQVSYGADLATDGYYIYMITGNRRPYLFRYNPELNTFKKLQNAPTSFYYGGAIAYYQGALYAIDGGEQNENGDAGKRLYKYDIATNVWSRLADAPDVWGQGSDIVAADNGKLYAVQGISTAFLWSYDVAANTWDDALPNIPSYQVYTSNSHALEFVDESYGAPTTCTEGCLFAFRGNGNRDFFRFDIYDNQWYTATSIPVYTGNDGRVHYGSSMAYDPTSGDLYALTGYNNDEFVRYDVSAETWDASSGDTPDAPDTVYYGGAIVRVGDYMYALRGNNTNEFWRYDLLNEEWGSISTPASMGTNAEDDLMVHVNNGVTAGCTDSDGCLFIARGSNTATFWRYDIGAKTWATLTNISASVQQGASMCYNGADYIYVTRGSNTVNFYRYVISTDTWSSMANVPTTHSGGGATGSANVRYGASLSCIGTTAYLMKGNNSNHFYSFDGSSWSEETLTPYQTYYGSGTANDGTDIFALMGYWRSEFYKYDTTAKTWTAMDSLPTGSYYNGNLIYDGSGYIYAISGDYRDYFWRYDIANDVWMRSSNFPERTNGYNASLAIDTANNKIFATRGFNTQSVYTATYTTDEYIDSATWISDTIDLQYVNSFTSFASTDSTPGTTSIDYYTRTSNDGAQWDSWVAVSGSTIGSSAKRYIQIKIVLNSDGTNTPVVSDVTINYSQDTNPPTNPTATGYDSSLMGTSLTSGNTYYYTRPYFELSGASDGESEVAGYYVLWTTNASGDPAGSEDYYQTGTTYEVNSTLTGSTTYYLRVKTEDSTGNVSSAATVFTYVYGGVASATTASWTVQADFEATGTSSTNINTAAGSGTNLTLSSVSSDGIWMDLPSTYGSADLQDAYQGTSMTFDGGDYIYVLRADNSKSFYRYQISTKTWSSLTDIASTGNARYGATLEYVTGASYCQTNGSDGTGTTECIYAFVGNATQEFLRYDVDGSDAGSWTALTDFSNTEHYGSSLAWAGGSYIYALRSYNSTEFYRYNIATNTWAART</sequence>
<comment type="caution">
    <text evidence="4">The sequence shown here is derived from an EMBL/GenBank/DDBJ whole genome shotgun (WGS) entry which is preliminary data.</text>
</comment>
<dbReference type="InterPro" id="IPR011043">
    <property type="entry name" value="Gal_Oxase/kelch_b-propeller"/>
</dbReference>
<dbReference type="Proteomes" id="UP000751518">
    <property type="component" value="Unassembled WGS sequence"/>
</dbReference>
<evidence type="ECO:0000256" key="2">
    <source>
        <dbReference type="ARBA" id="ARBA00022737"/>
    </source>
</evidence>
<dbReference type="SUPFAM" id="SSF50965">
    <property type="entry name" value="Galactose oxidase, central domain"/>
    <property type="match status" value="1"/>
</dbReference>
<accession>A0A955RR65</accession>
<feature type="non-terminal residue" evidence="4">
    <location>
        <position position="1105"/>
    </location>
</feature>
<evidence type="ECO:0000313" key="5">
    <source>
        <dbReference type="Proteomes" id="UP000751518"/>
    </source>
</evidence>
<keyword evidence="2" id="KW-0677">Repeat</keyword>
<keyword evidence="3" id="KW-0472">Membrane</keyword>
<evidence type="ECO:0000256" key="3">
    <source>
        <dbReference type="SAM" id="Phobius"/>
    </source>
</evidence>
<name>A0A955RR65_UNCKA</name>